<organism evidence="1 2">
    <name type="scientific">Parafannyhessea umbonata</name>
    <dbReference type="NCBI Taxonomy" id="604330"/>
    <lineage>
        <taxon>Bacteria</taxon>
        <taxon>Bacillati</taxon>
        <taxon>Actinomycetota</taxon>
        <taxon>Coriobacteriia</taxon>
        <taxon>Coriobacteriales</taxon>
        <taxon>Atopobiaceae</taxon>
        <taxon>Parafannyhessea</taxon>
    </lineage>
</organism>
<accession>A0A6N7XBK5</accession>
<protein>
    <submittedName>
        <fullName evidence="1">HAD family phosphatase</fullName>
    </submittedName>
</protein>
<comment type="caution">
    <text evidence="1">The sequence shown here is derived from an EMBL/GenBank/DDBJ whole genome shotgun (WGS) entry which is preliminary data.</text>
</comment>
<gene>
    <name evidence="1" type="ORF">FYJ69_07040</name>
</gene>
<dbReference type="AlphaFoldDB" id="A0A6N7XBK5"/>
<dbReference type="Proteomes" id="UP000434342">
    <property type="component" value="Unassembled WGS sequence"/>
</dbReference>
<dbReference type="PANTHER" id="PTHR10000:SF8">
    <property type="entry name" value="HAD SUPERFAMILY HYDROLASE-LIKE, TYPE 3"/>
    <property type="match status" value="1"/>
</dbReference>
<evidence type="ECO:0000313" key="1">
    <source>
        <dbReference type="EMBL" id="MST60667.1"/>
    </source>
</evidence>
<dbReference type="EMBL" id="VUND01000002">
    <property type="protein sequence ID" value="MST60667.1"/>
    <property type="molecule type" value="Genomic_DNA"/>
</dbReference>
<dbReference type="InterPro" id="IPR036412">
    <property type="entry name" value="HAD-like_sf"/>
</dbReference>
<dbReference type="Pfam" id="PF08282">
    <property type="entry name" value="Hydrolase_3"/>
    <property type="match status" value="1"/>
</dbReference>
<reference evidence="1 2" key="1">
    <citation type="submission" date="2019-08" db="EMBL/GenBank/DDBJ databases">
        <title>In-depth cultivation of the pig gut microbiome towards novel bacterial diversity and tailored functional studies.</title>
        <authorList>
            <person name="Wylensek D."/>
            <person name="Hitch T.C.A."/>
            <person name="Clavel T."/>
        </authorList>
    </citation>
    <scope>NUCLEOTIDE SEQUENCE [LARGE SCALE GENOMIC DNA]</scope>
    <source>
        <strain evidence="1 2">WB01_CNA04</strain>
    </source>
</reference>
<dbReference type="GO" id="GO:0000287">
    <property type="term" value="F:magnesium ion binding"/>
    <property type="evidence" value="ECO:0007669"/>
    <property type="project" value="TreeGrafter"/>
</dbReference>
<dbReference type="InterPro" id="IPR023214">
    <property type="entry name" value="HAD_sf"/>
</dbReference>
<dbReference type="SUPFAM" id="SSF56784">
    <property type="entry name" value="HAD-like"/>
    <property type="match status" value="1"/>
</dbReference>
<dbReference type="PANTHER" id="PTHR10000">
    <property type="entry name" value="PHOSPHOSERINE PHOSPHATASE"/>
    <property type="match status" value="1"/>
</dbReference>
<dbReference type="GO" id="GO:0005829">
    <property type="term" value="C:cytosol"/>
    <property type="evidence" value="ECO:0007669"/>
    <property type="project" value="TreeGrafter"/>
</dbReference>
<dbReference type="GO" id="GO:0016791">
    <property type="term" value="F:phosphatase activity"/>
    <property type="evidence" value="ECO:0007669"/>
    <property type="project" value="TreeGrafter"/>
</dbReference>
<dbReference type="Gene3D" id="3.40.50.1000">
    <property type="entry name" value="HAD superfamily/HAD-like"/>
    <property type="match status" value="1"/>
</dbReference>
<sequence length="346" mass="37152">MTWCGWRRSWAATLQTPARCGPCRRWRPCWGSGLARNRVRARCRVGHALLARPHRADIRKTLEKNMIKLALTDLDDTLIPVGAPRATDRAIAAMHAMVDAGLHVGPVTGRVPSAMGWMFAGDATCFATGAFCNGQMVYIDGELTHQEVLDPASLARAQDVLEDVEGAALAVYDVFGDGQAILIKRNVASLEGHPEVMSEVGHPTRAELGPMPWIKANVHVSGPRERLVRVRDLLRAECPGLDFVFPSPTAPLIDITPHGWDKAAGVRELACELGVTLEEVATFGDSENDLPMISAVPNSVAVANASADVAKAARWHIGPSRDDSVAAALEQIAAAAPTGDIPAFMR</sequence>
<proteinExistence type="predicted"/>
<dbReference type="Gene3D" id="3.30.1240.10">
    <property type="match status" value="1"/>
</dbReference>
<evidence type="ECO:0000313" key="2">
    <source>
        <dbReference type="Proteomes" id="UP000434342"/>
    </source>
</evidence>
<name>A0A6N7XBK5_9ACTN</name>